<gene>
    <name evidence="3" type="ORF">EPJ71_10930</name>
    <name evidence="2" type="ORF">EPJ73_07265</name>
</gene>
<dbReference type="EMBL" id="SAYA01000021">
    <property type="protein sequence ID" value="TXJ25258.1"/>
    <property type="molecule type" value="Genomic_DNA"/>
</dbReference>
<feature type="chain" id="PRO_5044187405" description="Glycine zipper domain-containing protein" evidence="1">
    <location>
        <begin position="21"/>
        <end position="230"/>
    </location>
</feature>
<dbReference type="EMBL" id="SAXZ01000014">
    <property type="protein sequence ID" value="TXJ31236.1"/>
    <property type="molecule type" value="Genomic_DNA"/>
</dbReference>
<reference evidence="2" key="2">
    <citation type="submission" date="2019-01" db="EMBL/GenBank/DDBJ databases">
        <authorList>
            <person name="Thorell K."/>
        </authorList>
    </citation>
    <scope>NUCLEOTIDE SEQUENCE</scope>
    <source>
        <strain evidence="2">PC4597II</strain>
        <strain evidence="3">PC5099IV</strain>
    </source>
</reference>
<name>A0AB38PZC6_9SPIR</name>
<evidence type="ECO:0000313" key="3">
    <source>
        <dbReference type="EMBL" id="TXJ31236.1"/>
    </source>
</evidence>
<protein>
    <recommendedName>
        <fullName evidence="6">Glycine zipper domain-containing protein</fullName>
    </recommendedName>
</protein>
<evidence type="ECO:0000256" key="1">
    <source>
        <dbReference type="SAM" id="SignalP"/>
    </source>
</evidence>
<proteinExistence type="predicted"/>
<comment type="caution">
    <text evidence="2">The sequence shown here is derived from an EMBL/GenBank/DDBJ whole genome shotgun (WGS) entry which is preliminary data.</text>
</comment>
<evidence type="ECO:0000313" key="4">
    <source>
        <dbReference type="Proteomes" id="UP000322659"/>
    </source>
</evidence>
<evidence type="ECO:0000313" key="2">
    <source>
        <dbReference type="EMBL" id="TXJ25258.1"/>
    </source>
</evidence>
<organism evidence="2 5">
    <name type="scientific">Brachyspira aalborgi</name>
    <dbReference type="NCBI Taxonomy" id="29522"/>
    <lineage>
        <taxon>Bacteria</taxon>
        <taxon>Pseudomonadati</taxon>
        <taxon>Spirochaetota</taxon>
        <taxon>Spirochaetia</taxon>
        <taxon>Brachyspirales</taxon>
        <taxon>Brachyspiraceae</taxon>
        <taxon>Brachyspira</taxon>
    </lineage>
</organism>
<evidence type="ECO:0008006" key="6">
    <source>
        <dbReference type="Google" id="ProtNLM"/>
    </source>
</evidence>
<keyword evidence="4" id="KW-1185">Reference proteome</keyword>
<keyword evidence="1" id="KW-0732">Signal</keyword>
<dbReference type="AlphaFoldDB" id="A0AB38PZC6"/>
<dbReference type="Proteomes" id="UP000322659">
    <property type="component" value="Unassembled WGS sequence"/>
</dbReference>
<reference evidence="4 5" key="1">
    <citation type="journal article" date="1992" name="Lakartidningen">
        <title>[Penicillin V and not amoxicillin is the first choice preparation in acute otitis].</title>
        <authorList>
            <person name="Kamme C."/>
            <person name="Lundgren K."/>
            <person name="Prellner K."/>
        </authorList>
    </citation>
    <scope>NUCLEOTIDE SEQUENCE [LARGE SCALE GENOMIC DNA]</scope>
    <source>
        <strain evidence="2 5">PC4597II</strain>
        <strain evidence="3 4">PC5099IV</strain>
    </source>
</reference>
<accession>A0AB38PZC6</accession>
<sequence>MQKKILFILLIAVISMVTMGADKESKKQAKNQKIYEVKSKFFYSDDGGITYGDSRKEFKVGERVYMKLDIEITEKKGEGRNLFFFIGGGAAVGAGAGAVAGSFIPVLGNIIGAIGGATAGGIVGTVSYFATKPNLDVVECKLQIPNITSVDARYFDGSPITPIVDEFLGITTYPIKIKISGKKSEEITNSEWSFTFQFIPNAESEITMKLTFDDNIAEEYGMINTIIFVK</sequence>
<dbReference type="Proteomes" id="UP000324336">
    <property type="component" value="Unassembled WGS sequence"/>
</dbReference>
<dbReference type="RefSeq" id="WP_021958620.1">
    <property type="nucleotide sequence ID" value="NZ_SAXV01000022.1"/>
</dbReference>
<feature type="signal peptide" evidence="1">
    <location>
        <begin position="1"/>
        <end position="20"/>
    </location>
</feature>
<evidence type="ECO:0000313" key="5">
    <source>
        <dbReference type="Proteomes" id="UP000324336"/>
    </source>
</evidence>